<feature type="transmembrane region" description="Helical" evidence="1">
    <location>
        <begin position="181"/>
        <end position="198"/>
    </location>
</feature>
<dbReference type="AlphaFoldDB" id="R1CLN2"/>
<dbReference type="GO" id="GO:0004175">
    <property type="term" value="F:endopeptidase activity"/>
    <property type="evidence" value="ECO:0007669"/>
    <property type="project" value="UniProtKB-ARBA"/>
</dbReference>
<dbReference type="EMBL" id="ARZA01000262">
    <property type="protein sequence ID" value="EOC99605.1"/>
    <property type="molecule type" value="Genomic_DNA"/>
</dbReference>
<feature type="domain" description="CAAX prenyl protease 2/Lysostaphin resistance protein A-like" evidence="2">
    <location>
        <begin position="148"/>
        <end position="235"/>
    </location>
</feature>
<dbReference type="GO" id="GO:0006508">
    <property type="term" value="P:proteolysis"/>
    <property type="evidence" value="ECO:0007669"/>
    <property type="project" value="UniProtKB-KW"/>
</dbReference>
<evidence type="ECO:0000256" key="1">
    <source>
        <dbReference type="SAM" id="Phobius"/>
    </source>
</evidence>
<keyword evidence="3" id="KW-0645">Protease</keyword>
<keyword evidence="3" id="KW-0378">Hydrolase</keyword>
<feature type="transmembrane region" description="Helical" evidence="1">
    <location>
        <begin position="219"/>
        <end position="243"/>
    </location>
</feature>
<sequence length="277" mass="32557">MGLISYILFFSSILLVLILMRQYFEMWIILDRLGLKLCKYFLPILEITLLLLLDDLFLLPSVIIFLLLIYDGKVLKDKAFRKFYTISKKNFMINKKTFWFIVFLSPVIFYLLNITSSIILDIINKLNFDITINEADLSSGNKKFIDYVSLFGVTCIIAPIVEEFTFRVLIYRNWLPKFFNKKVISLLISSLIFTISHFEIEMMPYTLLTGIILGITYDFFGYLGSVLLHSLLNFFTFVHIWAIINNSKVVIIIYIAIIFMFIKINILDKKRKYDAKI</sequence>
<dbReference type="OrthoDB" id="4177129at2"/>
<dbReference type="STRING" id="1304284.L21TH_2378"/>
<evidence type="ECO:0000313" key="4">
    <source>
        <dbReference type="Proteomes" id="UP000013378"/>
    </source>
</evidence>
<reference evidence="3 4" key="1">
    <citation type="journal article" date="2015" name="Geomicrobiol. J.">
        <title>Caldisalinibacter kiritimatiensis gen. nov., sp. nov., a moderately thermohalophilic thiosulfate-reducing bacterium from a hypersaline microbial mat.</title>
        <authorList>
            <person name="Ben Hania W."/>
            <person name="Joseph M."/>
            <person name="Fiebig A."/>
            <person name="Bunk B."/>
            <person name="Klenk H.-P."/>
            <person name="Fardeau M.-L."/>
            <person name="Spring S."/>
        </authorList>
    </citation>
    <scope>NUCLEOTIDE SEQUENCE [LARGE SCALE GENOMIC DNA]</scope>
    <source>
        <strain evidence="3 4">L21-TH-D2</strain>
    </source>
</reference>
<organism evidence="3 4">
    <name type="scientific">Caldisalinibacter kiritimatiensis</name>
    <dbReference type="NCBI Taxonomy" id="1304284"/>
    <lineage>
        <taxon>Bacteria</taxon>
        <taxon>Bacillati</taxon>
        <taxon>Bacillota</taxon>
        <taxon>Tissierellia</taxon>
        <taxon>Tissierellales</taxon>
        <taxon>Thermohalobacteraceae</taxon>
        <taxon>Caldisalinibacter</taxon>
    </lineage>
</organism>
<keyword evidence="4" id="KW-1185">Reference proteome</keyword>
<evidence type="ECO:0000259" key="2">
    <source>
        <dbReference type="Pfam" id="PF02517"/>
    </source>
</evidence>
<protein>
    <submittedName>
        <fullName evidence="3">CAAX amino terminal protease family protein</fullName>
    </submittedName>
</protein>
<feature type="transmembrane region" description="Helical" evidence="1">
    <location>
        <begin position="98"/>
        <end position="123"/>
    </location>
</feature>
<feature type="transmembrane region" description="Helical" evidence="1">
    <location>
        <begin position="6"/>
        <end position="24"/>
    </location>
</feature>
<dbReference type="Proteomes" id="UP000013378">
    <property type="component" value="Unassembled WGS sequence"/>
</dbReference>
<proteinExistence type="predicted"/>
<keyword evidence="1" id="KW-0472">Membrane</keyword>
<feature type="transmembrane region" description="Helical" evidence="1">
    <location>
        <begin position="144"/>
        <end position="161"/>
    </location>
</feature>
<accession>R1CLN2</accession>
<dbReference type="RefSeq" id="WP_006316714.1">
    <property type="nucleotide sequence ID" value="NZ_ARZA01000262.1"/>
</dbReference>
<feature type="transmembrane region" description="Helical" evidence="1">
    <location>
        <begin position="44"/>
        <end position="70"/>
    </location>
</feature>
<name>R1CLN2_9FIRM</name>
<keyword evidence="1" id="KW-1133">Transmembrane helix</keyword>
<keyword evidence="1" id="KW-0812">Transmembrane</keyword>
<dbReference type="GO" id="GO:0080120">
    <property type="term" value="P:CAAX-box protein maturation"/>
    <property type="evidence" value="ECO:0007669"/>
    <property type="project" value="UniProtKB-ARBA"/>
</dbReference>
<comment type="caution">
    <text evidence="3">The sequence shown here is derived from an EMBL/GenBank/DDBJ whole genome shotgun (WGS) entry which is preliminary data.</text>
</comment>
<evidence type="ECO:0000313" key="3">
    <source>
        <dbReference type="EMBL" id="EOC99605.1"/>
    </source>
</evidence>
<dbReference type="InterPro" id="IPR003675">
    <property type="entry name" value="Rce1/LyrA-like_dom"/>
</dbReference>
<feature type="transmembrane region" description="Helical" evidence="1">
    <location>
        <begin position="249"/>
        <end position="267"/>
    </location>
</feature>
<gene>
    <name evidence="3" type="ORF">L21TH_2378</name>
</gene>
<dbReference type="Pfam" id="PF02517">
    <property type="entry name" value="Rce1-like"/>
    <property type="match status" value="1"/>
</dbReference>